<dbReference type="OrthoDB" id="422574at2759"/>
<dbReference type="SUPFAM" id="SSF47616">
    <property type="entry name" value="GST C-terminal domain-like"/>
    <property type="match status" value="1"/>
</dbReference>
<dbReference type="Pfam" id="PF16865">
    <property type="entry name" value="GST_C_5"/>
    <property type="match status" value="1"/>
</dbReference>
<dbReference type="AlphaFoldDB" id="A0A836C6C9"/>
<dbReference type="EMBL" id="JAEHOE010000003">
    <property type="protein sequence ID" value="KAG2500784.1"/>
    <property type="molecule type" value="Genomic_DNA"/>
</dbReference>
<dbReference type="PANTHER" id="PTHR43968:SF6">
    <property type="entry name" value="GLUTATHIONE S-TRANSFERASE OMEGA"/>
    <property type="match status" value="1"/>
</dbReference>
<evidence type="ECO:0000259" key="2">
    <source>
        <dbReference type="PROSITE" id="PS50405"/>
    </source>
</evidence>
<dbReference type="Pfam" id="PF13417">
    <property type="entry name" value="GST_N_3"/>
    <property type="match status" value="1"/>
</dbReference>
<dbReference type="SUPFAM" id="SSF52833">
    <property type="entry name" value="Thioredoxin-like"/>
    <property type="match status" value="1"/>
</dbReference>
<dbReference type="InterPro" id="IPR041695">
    <property type="entry name" value="GST_C_5"/>
</dbReference>
<name>A0A836C6C9_9CHLO</name>
<evidence type="ECO:0000259" key="1">
    <source>
        <dbReference type="PROSITE" id="PS50404"/>
    </source>
</evidence>
<dbReference type="PANTHER" id="PTHR43968">
    <property type="match status" value="1"/>
</dbReference>
<dbReference type="InterPro" id="IPR004045">
    <property type="entry name" value="Glutathione_S-Trfase_N"/>
</dbReference>
<dbReference type="Gene3D" id="3.40.30.10">
    <property type="entry name" value="Glutaredoxin"/>
    <property type="match status" value="1"/>
</dbReference>
<comment type="caution">
    <text evidence="3">The sequence shown here is derived from an EMBL/GenBank/DDBJ whole genome shotgun (WGS) entry which is preliminary data.</text>
</comment>
<dbReference type="SFLD" id="SFLDS00019">
    <property type="entry name" value="Glutathione_Transferase_(cytos"/>
    <property type="match status" value="1"/>
</dbReference>
<dbReference type="GO" id="GO:0005737">
    <property type="term" value="C:cytoplasm"/>
    <property type="evidence" value="ECO:0007669"/>
    <property type="project" value="TreeGrafter"/>
</dbReference>
<evidence type="ECO:0008006" key="5">
    <source>
        <dbReference type="Google" id="ProtNLM"/>
    </source>
</evidence>
<dbReference type="InterPro" id="IPR036282">
    <property type="entry name" value="Glutathione-S-Trfase_C_sf"/>
</dbReference>
<feature type="domain" description="GST N-terminal" evidence="1">
    <location>
        <begin position="27"/>
        <end position="110"/>
    </location>
</feature>
<reference evidence="3" key="1">
    <citation type="journal article" date="2020" name="bioRxiv">
        <title>Comparative genomics of Chlamydomonas.</title>
        <authorList>
            <person name="Craig R.J."/>
            <person name="Hasan A.R."/>
            <person name="Ness R.W."/>
            <person name="Keightley P.D."/>
        </authorList>
    </citation>
    <scope>NUCLEOTIDE SEQUENCE</scope>
    <source>
        <strain evidence="3">CCAP 11/70</strain>
    </source>
</reference>
<dbReference type="InterPro" id="IPR010987">
    <property type="entry name" value="Glutathione-S-Trfase_C-like"/>
</dbReference>
<dbReference type="InterPro" id="IPR050983">
    <property type="entry name" value="GST_Omega/HSP26"/>
</dbReference>
<gene>
    <name evidence="3" type="ORF">HYH03_001546</name>
</gene>
<organism evidence="3 4">
    <name type="scientific">Edaphochlamys debaryana</name>
    <dbReference type="NCBI Taxonomy" id="47281"/>
    <lineage>
        <taxon>Eukaryota</taxon>
        <taxon>Viridiplantae</taxon>
        <taxon>Chlorophyta</taxon>
        <taxon>core chlorophytes</taxon>
        <taxon>Chlorophyceae</taxon>
        <taxon>CS clade</taxon>
        <taxon>Chlamydomonadales</taxon>
        <taxon>Chlamydomonadales incertae sedis</taxon>
        <taxon>Edaphochlamys</taxon>
    </lineage>
</organism>
<dbReference type="PROSITE" id="PS50405">
    <property type="entry name" value="GST_CTER"/>
    <property type="match status" value="1"/>
</dbReference>
<dbReference type="CDD" id="cd00299">
    <property type="entry name" value="GST_C_family"/>
    <property type="match status" value="1"/>
</dbReference>
<feature type="domain" description="GST C-terminal" evidence="2">
    <location>
        <begin position="117"/>
        <end position="246"/>
    </location>
</feature>
<dbReference type="InterPro" id="IPR036249">
    <property type="entry name" value="Thioredoxin-like_sf"/>
</dbReference>
<sequence>MLAASTRRACAPFRGASRRSVSISASAKSVLYSVPVSNYAARIRYIIQSKGLQSEIDIVSPQAIGGLKSEEYLKLNPQGKMPLMVLPDGTALPESEVIVGYVLDKYAGRGPSLQASTPEARAQAALATRIHDIYLGPAMASMYKPMGIEDRAKGIAALAFQMDVLEGICKGPFMAGSEVTSADAALFPSFVFIEFILPKFFGWKDVFAGRPKLAAWWAAMKADPVAAGVMAEVRGGLEVWEKNNRWKDLGILEQVASTAHKWAY</sequence>
<dbReference type="SFLD" id="SFLDG00358">
    <property type="entry name" value="Main_(cytGST)"/>
    <property type="match status" value="1"/>
</dbReference>
<dbReference type="Gene3D" id="1.20.1050.10">
    <property type="match status" value="1"/>
</dbReference>
<accession>A0A836C6C9</accession>
<proteinExistence type="predicted"/>
<dbReference type="Proteomes" id="UP000612055">
    <property type="component" value="Unassembled WGS sequence"/>
</dbReference>
<dbReference type="InterPro" id="IPR040079">
    <property type="entry name" value="Glutathione_S-Trfase"/>
</dbReference>
<evidence type="ECO:0000313" key="3">
    <source>
        <dbReference type="EMBL" id="KAG2500784.1"/>
    </source>
</evidence>
<evidence type="ECO:0000313" key="4">
    <source>
        <dbReference type="Proteomes" id="UP000612055"/>
    </source>
</evidence>
<protein>
    <recommendedName>
        <fullName evidence="5">Glutathione S-transferase</fullName>
    </recommendedName>
</protein>
<dbReference type="PROSITE" id="PS50404">
    <property type="entry name" value="GST_NTER"/>
    <property type="match status" value="1"/>
</dbReference>
<keyword evidence="4" id="KW-1185">Reference proteome</keyword>